<evidence type="ECO:0000256" key="1">
    <source>
        <dbReference type="SAM" id="Phobius"/>
    </source>
</evidence>
<organism evidence="3 4">
    <name type="scientific">Trichoplax adhaerens</name>
    <name type="common">Trichoplax reptans</name>
    <dbReference type="NCBI Taxonomy" id="10228"/>
    <lineage>
        <taxon>Eukaryota</taxon>
        <taxon>Metazoa</taxon>
        <taxon>Placozoa</taxon>
        <taxon>Uniplacotomia</taxon>
        <taxon>Trichoplacea</taxon>
        <taxon>Trichoplacidae</taxon>
        <taxon>Trichoplax</taxon>
    </lineage>
</organism>
<name>B3SAP9_TRIAD</name>
<dbReference type="AlphaFoldDB" id="B3SAP9"/>
<reference evidence="3 4" key="1">
    <citation type="journal article" date="2008" name="Nature">
        <title>The Trichoplax genome and the nature of placozoans.</title>
        <authorList>
            <person name="Srivastava M."/>
            <person name="Begovic E."/>
            <person name="Chapman J."/>
            <person name="Putnam N.H."/>
            <person name="Hellsten U."/>
            <person name="Kawashima T."/>
            <person name="Kuo A."/>
            <person name="Mitros T."/>
            <person name="Salamov A."/>
            <person name="Carpenter M.L."/>
            <person name="Signorovitch A.Y."/>
            <person name="Moreno M.A."/>
            <person name="Kamm K."/>
            <person name="Grimwood J."/>
            <person name="Schmutz J."/>
            <person name="Shapiro H."/>
            <person name="Grigoriev I.V."/>
            <person name="Buss L.W."/>
            <person name="Schierwater B."/>
            <person name="Dellaporta S.L."/>
            <person name="Rokhsar D.S."/>
        </authorList>
    </citation>
    <scope>NUCLEOTIDE SEQUENCE [LARGE SCALE GENOMIC DNA]</scope>
    <source>
        <strain evidence="3 4">Grell-BS-1999</strain>
    </source>
</reference>
<dbReference type="RefSeq" id="XP_002117301.1">
    <property type="nucleotide sequence ID" value="XM_002117265.1"/>
</dbReference>
<accession>B3SAP9</accession>
<keyword evidence="2" id="KW-0732">Signal</keyword>
<dbReference type="EMBL" id="DS985262">
    <property type="protein sequence ID" value="EDV20140.1"/>
    <property type="molecule type" value="Genomic_DNA"/>
</dbReference>
<sequence>MKSIFTIVAAIICFHSMVHGNKETRLTRSTISDLKYIKDEGALNSCMQPSNRIMSFCNMSYSVPSSYMRGIAKQMDFIVDYINTRASSFTPQCLFNTKEVLCKGLLPKCSSNLTTASYLTITQPCLSLTSCPNGIFTTISRTPASLCNLSGRQFSLNTCVSSRITSLSPGICGTFPNVTVPPWAVPILQRQGASVLALRVGYNLLGVSSDCINRWTKFACQASTACNATQDGIITFGWSREECTAAVNCLPDAIKTPTAGQLDCNIYPSSSGASPLSLHYTLIAVILFLATWINYK</sequence>
<dbReference type="HOGENOM" id="CLU_067673_0_0_1"/>
<keyword evidence="1" id="KW-0812">Transmembrane</keyword>
<evidence type="ECO:0008006" key="5">
    <source>
        <dbReference type="Google" id="ProtNLM"/>
    </source>
</evidence>
<feature type="signal peptide" evidence="2">
    <location>
        <begin position="1"/>
        <end position="20"/>
    </location>
</feature>
<evidence type="ECO:0000256" key="2">
    <source>
        <dbReference type="SAM" id="SignalP"/>
    </source>
</evidence>
<dbReference type="InParanoid" id="B3SAP9"/>
<dbReference type="KEGG" id="tad:TRIADDRAFT_61336"/>
<protein>
    <recommendedName>
        <fullName evidence="5">FZ domain-containing protein</fullName>
    </recommendedName>
</protein>
<keyword evidence="4" id="KW-1185">Reference proteome</keyword>
<feature type="transmembrane region" description="Helical" evidence="1">
    <location>
        <begin position="277"/>
        <end position="295"/>
    </location>
</feature>
<keyword evidence="1" id="KW-1133">Transmembrane helix</keyword>
<dbReference type="CTD" id="6758567"/>
<feature type="chain" id="PRO_5002797351" description="FZ domain-containing protein" evidence="2">
    <location>
        <begin position="21"/>
        <end position="296"/>
    </location>
</feature>
<evidence type="ECO:0000313" key="3">
    <source>
        <dbReference type="EMBL" id="EDV20140.1"/>
    </source>
</evidence>
<proteinExistence type="predicted"/>
<keyword evidence="1" id="KW-0472">Membrane</keyword>
<dbReference type="Proteomes" id="UP000009022">
    <property type="component" value="Unassembled WGS sequence"/>
</dbReference>
<dbReference type="PhylomeDB" id="B3SAP9"/>
<gene>
    <name evidence="3" type="ORF">TRIADDRAFT_61336</name>
</gene>
<evidence type="ECO:0000313" key="4">
    <source>
        <dbReference type="Proteomes" id="UP000009022"/>
    </source>
</evidence>
<dbReference type="GeneID" id="6758567"/>